<accession>A0A1F8EUI5</accession>
<comment type="caution">
    <text evidence="2">The sequence shown here is derived from an EMBL/GenBank/DDBJ whole genome shotgun (WGS) entry which is preliminary data.</text>
</comment>
<sequence>MLEIPVSLERKDLRTRLVESLAKMRESGGIDHEVARLLDEWTKEKEEAVPANQPERNKAAILLNVERARLYRDAGYIEEAIENYEAALTQLENEQDRESVAGVSEIIYTEIDQLPRN</sequence>
<evidence type="ECO:0008006" key="4">
    <source>
        <dbReference type="Google" id="ProtNLM"/>
    </source>
</evidence>
<dbReference type="AlphaFoldDB" id="A0A1F8EUI5"/>
<dbReference type="EMBL" id="MGJI01000019">
    <property type="protein sequence ID" value="OGN04535.1"/>
    <property type="molecule type" value="Genomic_DNA"/>
</dbReference>
<dbReference type="STRING" id="1802668.A2831_00745"/>
<evidence type="ECO:0000256" key="1">
    <source>
        <dbReference type="SAM" id="Coils"/>
    </source>
</evidence>
<feature type="coiled-coil region" evidence="1">
    <location>
        <begin position="74"/>
        <end position="101"/>
    </location>
</feature>
<name>A0A1F8EUI5_9BACT</name>
<reference evidence="2 3" key="1">
    <citation type="journal article" date="2016" name="Nat. Commun.">
        <title>Thousands of microbial genomes shed light on interconnected biogeochemical processes in an aquifer system.</title>
        <authorList>
            <person name="Anantharaman K."/>
            <person name="Brown C.T."/>
            <person name="Hug L.A."/>
            <person name="Sharon I."/>
            <person name="Castelle C.J."/>
            <person name="Probst A.J."/>
            <person name="Thomas B.C."/>
            <person name="Singh A."/>
            <person name="Wilkins M.J."/>
            <person name="Karaoz U."/>
            <person name="Brodie E.L."/>
            <person name="Williams K.H."/>
            <person name="Hubbard S.S."/>
            <person name="Banfield J.F."/>
        </authorList>
    </citation>
    <scope>NUCLEOTIDE SEQUENCE [LARGE SCALE GENOMIC DNA]</scope>
</reference>
<organism evidence="2 3">
    <name type="scientific">Candidatus Yanofskybacteria bacterium RIFCSPHIGHO2_01_FULL_44_17</name>
    <dbReference type="NCBI Taxonomy" id="1802668"/>
    <lineage>
        <taxon>Bacteria</taxon>
        <taxon>Candidatus Yanofskyibacteriota</taxon>
    </lineage>
</organism>
<protein>
    <recommendedName>
        <fullName evidence="4">Bacterial transcriptional activator domain-containing protein</fullName>
    </recommendedName>
</protein>
<evidence type="ECO:0000313" key="2">
    <source>
        <dbReference type="EMBL" id="OGN04535.1"/>
    </source>
</evidence>
<proteinExistence type="predicted"/>
<gene>
    <name evidence="2" type="ORF">A2831_00745</name>
</gene>
<evidence type="ECO:0000313" key="3">
    <source>
        <dbReference type="Proteomes" id="UP000177507"/>
    </source>
</evidence>
<dbReference type="Proteomes" id="UP000177507">
    <property type="component" value="Unassembled WGS sequence"/>
</dbReference>
<keyword evidence="1" id="KW-0175">Coiled coil</keyword>